<keyword evidence="3" id="KW-1185">Reference proteome</keyword>
<dbReference type="AlphaFoldDB" id="A0A2S5J0E4"/>
<feature type="transmembrane region" description="Helical" evidence="1">
    <location>
        <begin position="180"/>
        <end position="200"/>
    </location>
</feature>
<comment type="caution">
    <text evidence="2">The sequence shown here is derived from an EMBL/GenBank/DDBJ whole genome shotgun (WGS) entry which is preliminary data.</text>
</comment>
<dbReference type="EMBL" id="PRKW01000002">
    <property type="protein sequence ID" value="PPB50267.1"/>
    <property type="molecule type" value="Genomic_DNA"/>
</dbReference>
<evidence type="ECO:0000313" key="2">
    <source>
        <dbReference type="EMBL" id="PPB50267.1"/>
    </source>
</evidence>
<feature type="transmembrane region" description="Helical" evidence="1">
    <location>
        <begin position="46"/>
        <end position="64"/>
    </location>
</feature>
<feature type="transmembrane region" description="Helical" evidence="1">
    <location>
        <begin position="207"/>
        <end position="225"/>
    </location>
</feature>
<keyword evidence="1" id="KW-0812">Transmembrane</keyword>
<feature type="transmembrane region" description="Helical" evidence="1">
    <location>
        <begin position="98"/>
        <end position="117"/>
    </location>
</feature>
<keyword evidence="1" id="KW-0472">Membrane</keyword>
<name>A0A2S5J0E4_9MICC</name>
<protein>
    <submittedName>
        <fullName evidence="2">Uncharacterized protein</fullName>
    </submittedName>
</protein>
<gene>
    <name evidence="2" type="ORF">C4K88_06335</name>
</gene>
<reference evidence="2 3" key="1">
    <citation type="journal article" date="2014" name="Int. J. Syst. Evol. Microbiol.">
        <title>Arthrobacter pityocampae sp. nov., isolated from Thaumetopoea pityocampa (Lep., Thaumetopoeidae).</title>
        <authorList>
            <person name="Ince I.A."/>
            <person name="Demirbag Z."/>
            <person name="Kati H."/>
        </authorList>
    </citation>
    <scope>NUCLEOTIDE SEQUENCE [LARGE SCALE GENOMIC DNA]</scope>
    <source>
        <strain evidence="2 3">Tp2</strain>
    </source>
</reference>
<feature type="transmembrane region" description="Helical" evidence="1">
    <location>
        <begin position="245"/>
        <end position="264"/>
    </location>
</feature>
<evidence type="ECO:0000256" key="1">
    <source>
        <dbReference type="SAM" id="Phobius"/>
    </source>
</evidence>
<organism evidence="2 3">
    <name type="scientific">Arthrobacter pityocampae</name>
    <dbReference type="NCBI Taxonomy" id="547334"/>
    <lineage>
        <taxon>Bacteria</taxon>
        <taxon>Bacillati</taxon>
        <taxon>Actinomycetota</taxon>
        <taxon>Actinomycetes</taxon>
        <taxon>Micrococcales</taxon>
        <taxon>Micrococcaceae</taxon>
        <taxon>Arthrobacter</taxon>
    </lineage>
</organism>
<keyword evidence="1" id="KW-1133">Transmembrane helix</keyword>
<proteinExistence type="predicted"/>
<sequence>MVRPGAAYALSAALAVITLVAAAGSLLLPGVLGGPAVTQGTLRGTALVLTVLAVPLLVAAASFARRDSARALVVWFGALAYITYQAVLFLFGTPFNSLFLAYVAMLSLALWSAAALVRQTDPAAFNARFDGRLPARGIAGYAFVIAVLNALVWLRTIVPAMLSDTPPAFLDGSGVTTNPVFVQDLAVWLPLLLVGSWWLWTDRPLGRLVVGALLVLLVLEGVGVATDQWFGATADPGTPFASLAAVPLFAGLAVIGMVPLLVYLRHLGAGRGAHSGPAR</sequence>
<feature type="transmembrane region" description="Helical" evidence="1">
    <location>
        <begin position="71"/>
        <end position="92"/>
    </location>
</feature>
<dbReference type="Proteomes" id="UP000239297">
    <property type="component" value="Unassembled WGS sequence"/>
</dbReference>
<accession>A0A2S5J0E4</accession>
<feature type="transmembrane region" description="Helical" evidence="1">
    <location>
        <begin position="138"/>
        <end position="160"/>
    </location>
</feature>
<evidence type="ECO:0000313" key="3">
    <source>
        <dbReference type="Proteomes" id="UP000239297"/>
    </source>
</evidence>